<reference evidence="2 3" key="1">
    <citation type="submission" date="2017-03" db="EMBL/GenBank/DDBJ databases">
        <title>New species Polynucleobacter sp. MWH-EgelM1-30-B4.</title>
        <authorList>
            <person name="Hahn M.W."/>
        </authorList>
    </citation>
    <scope>NUCLEOTIDE SEQUENCE [LARGE SCALE GENOMIC DNA]</scope>
    <source>
        <strain evidence="2 3">MWH-EgelM1-30-B4</strain>
    </source>
</reference>
<dbReference type="GO" id="GO:0003824">
    <property type="term" value="F:catalytic activity"/>
    <property type="evidence" value="ECO:0007669"/>
    <property type="project" value="InterPro"/>
</dbReference>
<dbReference type="GO" id="GO:0030170">
    <property type="term" value="F:pyridoxal phosphate binding"/>
    <property type="evidence" value="ECO:0007669"/>
    <property type="project" value="InterPro"/>
</dbReference>
<dbReference type="RefSeq" id="WP_087909518.1">
    <property type="nucleotide sequence ID" value="NZ_NAIA01000003.1"/>
</dbReference>
<proteinExistence type="predicted"/>
<sequence>MRLLSISSGKVLPLLGNHHPDYKTVASAIHKKSVSNLQNPSPVEITALGVRGDEQADLNVHGGIEKAIYMYPAEHYGFWNELLTRETKKPTTLMHGAIGENFTIEGLLETEVFVGDKLLIGDLEFVVVKLREPCFKFNAAMRYKGASKAMLQSGFSGWYLRVIKTGVLAAGAQITVAPGARDISIAQQNQKLLNNRNQKDLWE</sequence>
<dbReference type="PANTHER" id="PTHR30212">
    <property type="entry name" value="PROTEIN YIIM"/>
    <property type="match status" value="1"/>
</dbReference>
<evidence type="ECO:0000313" key="2">
    <source>
        <dbReference type="EMBL" id="OWF65326.1"/>
    </source>
</evidence>
<gene>
    <name evidence="2" type="ORF">B6A14_05850</name>
</gene>
<dbReference type="Proteomes" id="UP000196880">
    <property type="component" value="Unassembled WGS sequence"/>
</dbReference>
<dbReference type="AlphaFoldDB" id="A0A210RWE7"/>
<dbReference type="Pfam" id="PF03473">
    <property type="entry name" value="MOSC"/>
    <property type="match status" value="1"/>
</dbReference>
<dbReference type="SUPFAM" id="SSF50800">
    <property type="entry name" value="PK beta-barrel domain-like"/>
    <property type="match status" value="1"/>
</dbReference>
<keyword evidence="3" id="KW-1185">Reference proteome</keyword>
<dbReference type="InterPro" id="IPR052353">
    <property type="entry name" value="Benzoxazolinone_Detox_Enz"/>
</dbReference>
<feature type="domain" description="MOSC" evidence="1">
    <location>
        <begin position="37"/>
        <end position="177"/>
    </location>
</feature>
<accession>A0A210RWE7</accession>
<comment type="caution">
    <text evidence="2">The sequence shown here is derived from an EMBL/GenBank/DDBJ whole genome shotgun (WGS) entry which is preliminary data.</text>
</comment>
<evidence type="ECO:0000313" key="3">
    <source>
        <dbReference type="Proteomes" id="UP000196880"/>
    </source>
</evidence>
<dbReference type="PROSITE" id="PS51340">
    <property type="entry name" value="MOSC"/>
    <property type="match status" value="1"/>
</dbReference>
<dbReference type="GO" id="GO:0030151">
    <property type="term" value="F:molybdenum ion binding"/>
    <property type="evidence" value="ECO:0007669"/>
    <property type="project" value="InterPro"/>
</dbReference>
<organism evidence="2 3">
    <name type="scientific">Polynucleobacter hirudinilacicola</name>
    <dbReference type="NCBI Taxonomy" id="1743166"/>
    <lineage>
        <taxon>Bacteria</taxon>
        <taxon>Pseudomonadati</taxon>
        <taxon>Pseudomonadota</taxon>
        <taxon>Betaproteobacteria</taxon>
        <taxon>Burkholderiales</taxon>
        <taxon>Burkholderiaceae</taxon>
        <taxon>Polynucleobacter</taxon>
    </lineage>
</organism>
<dbReference type="EMBL" id="NAIA01000003">
    <property type="protein sequence ID" value="OWF65326.1"/>
    <property type="molecule type" value="Genomic_DNA"/>
</dbReference>
<dbReference type="InterPro" id="IPR005302">
    <property type="entry name" value="MoCF_Sase_C"/>
</dbReference>
<dbReference type="Gene3D" id="2.40.33.20">
    <property type="entry name" value="PK beta-barrel domain-like"/>
    <property type="match status" value="1"/>
</dbReference>
<name>A0A210RWE7_9BURK</name>
<evidence type="ECO:0000259" key="1">
    <source>
        <dbReference type="PROSITE" id="PS51340"/>
    </source>
</evidence>
<dbReference type="PANTHER" id="PTHR30212:SF2">
    <property type="entry name" value="PROTEIN YIIM"/>
    <property type="match status" value="1"/>
</dbReference>
<dbReference type="OrthoDB" id="9786134at2"/>
<protein>
    <submittedName>
        <fullName evidence="2">MOSC domain-containing protein</fullName>
    </submittedName>
</protein>
<dbReference type="InterPro" id="IPR011037">
    <property type="entry name" value="Pyrv_Knase-like_insert_dom_sf"/>
</dbReference>